<feature type="non-terminal residue" evidence="10">
    <location>
        <position position="1"/>
    </location>
</feature>
<keyword evidence="11" id="KW-1185">Reference proteome</keyword>
<dbReference type="GO" id="GO:0016579">
    <property type="term" value="P:protein deubiquitination"/>
    <property type="evidence" value="ECO:0007669"/>
    <property type="project" value="InterPro"/>
</dbReference>
<dbReference type="GO" id="GO:0004843">
    <property type="term" value="F:cysteine-type deubiquitinase activity"/>
    <property type="evidence" value="ECO:0007669"/>
    <property type="project" value="UniProtKB-EC"/>
</dbReference>
<organism evidence="10 11">
    <name type="scientific">Circinella minor</name>
    <dbReference type="NCBI Taxonomy" id="1195481"/>
    <lineage>
        <taxon>Eukaryota</taxon>
        <taxon>Fungi</taxon>
        <taxon>Fungi incertae sedis</taxon>
        <taxon>Mucoromycota</taxon>
        <taxon>Mucoromycotina</taxon>
        <taxon>Mucoromycetes</taxon>
        <taxon>Mucorales</taxon>
        <taxon>Lichtheimiaceae</taxon>
        <taxon>Circinella</taxon>
    </lineage>
</organism>
<dbReference type="PANTHER" id="PTHR24006:SF722">
    <property type="entry name" value="UBIQUITIN CARBOXYL-TERMINAL HYDROLASE 48"/>
    <property type="match status" value="1"/>
</dbReference>
<dbReference type="GO" id="GO:0006508">
    <property type="term" value="P:proteolysis"/>
    <property type="evidence" value="ECO:0007669"/>
    <property type="project" value="UniProtKB-KW"/>
</dbReference>
<reference evidence="10 11" key="1">
    <citation type="submission" date="2020-12" db="EMBL/GenBank/DDBJ databases">
        <title>Metabolic potential, ecology and presence of endohyphal bacteria is reflected in genomic diversity of Mucoromycotina.</title>
        <authorList>
            <person name="Muszewska A."/>
            <person name="Okrasinska A."/>
            <person name="Steczkiewicz K."/>
            <person name="Drgas O."/>
            <person name="Orlowska M."/>
            <person name="Perlinska-Lenart U."/>
            <person name="Aleksandrzak-Piekarczyk T."/>
            <person name="Szatraj K."/>
            <person name="Zielenkiewicz U."/>
            <person name="Pilsyk S."/>
            <person name="Malc E."/>
            <person name="Mieczkowski P."/>
            <person name="Kruszewska J.S."/>
            <person name="Biernat P."/>
            <person name="Pawlowska J."/>
        </authorList>
    </citation>
    <scope>NUCLEOTIDE SEQUENCE [LARGE SCALE GENOMIC DNA]</scope>
    <source>
        <strain evidence="10 11">CBS 142.35</strain>
    </source>
</reference>
<feature type="domain" description="USP" evidence="9">
    <location>
        <begin position="97"/>
        <end position="515"/>
    </location>
</feature>
<evidence type="ECO:0000256" key="1">
    <source>
        <dbReference type="ARBA" id="ARBA00000707"/>
    </source>
</evidence>
<comment type="catalytic activity">
    <reaction evidence="1">
        <text>Thiol-dependent hydrolysis of ester, thioester, amide, peptide and isopeptide bonds formed by the C-terminal Gly of ubiquitin (a 76-residue protein attached to proteins as an intracellular targeting signal).</text>
        <dbReference type="EC" id="3.4.19.12"/>
    </reaction>
</comment>
<feature type="compositionally biased region" description="Basic and acidic residues" evidence="8">
    <location>
        <begin position="265"/>
        <end position="279"/>
    </location>
</feature>
<dbReference type="GO" id="GO:0005829">
    <property type="term" value="C:cytosol"/>
    <property type="evidence" value="ECO:0007669"/>
    <property type="project" value="TreeGrafter"/>
</dbReference>
<keyword evidence="4" id="KW-0645">Protease</keyword>
<accession>A0A8H7SBR5</accession>
<evidence type="ECO:0000256" key="4">
    <source>
        <dbReference type="ARBA" id="ARBA00022670"/>
    </source>
</evidence>
<dbReference type="InterPro" id="IPR001394">
    <property type="entry name" value="Peptidase_C19_UCH"/>
</dbReference>
<dbReference type="EC" id="3.4.19.12" evidence="3"/>
<gene>
    <name evidence="10" type="ORF">INT45_013714</name>
</gene>
<proteinExistence type="inferred from homology"/>
<evidence type="ECO:0000256" key="5">
    <source>
        <dbReference type="ARBA" id="ARBA00022786"/>
    </source>
</evidence>
<keyword evidence="6" id="KW-0378">Hydrolase</keyword>
<comment type="caution">
    <text evidence="10">The sequence shown here is derived from an EMBL/GenBank/DDBJ whole genome shotgun (WGS) entry which is preliminary data.</text>
</comment>
<sequence length="571" mass="65271">MGKKRSLIKSFLFSHHRRSSTNEVKLTVEQNSALASLARYAQQQLSISSLSHSTLTAILESSAWDTHVAINELEDYHEANNGLLFPPPRIDSDTILLGSENDGNTSCYIDSLLFAMFIGLSSFDPLLTYDIPDEFESQQRLQTLLRFFVNKFRRGHLIKAEAIRCLRKALQVSNWRGCDEDGEWTQEDVGELFMFITETFELPYLPFQIRLFHGAERDTDDDRVMTDRILSISVPEDHSAKLENLLLDHFYDNIITGLKRQVGKDRSSLQQQKKNERKQSTSKSVYNREKKKEEYDDNISCTSSDGDELSITKGEIEHDEGIRKEGQIEVTAWQVLELLPFYSGMNEQGNAIETQTPQSFPDWHLMLPIVLNRYRYDQRGNSHKINTLIDIPPQIEFNRFVNRNTDYPICGTCGRRVECVMRLQSAVCHKGNSVHAGHYIAYAKSSNSINDNNSNNNSNITNHQENDNDNEICNNSLSYLDDLDPTKRIRTIIGQHGTVRAELARDAYMLFYELVKLCNHDRTTPSYNNSDIKGSQGVVFDETGVTISKDVEHLTLDTRATPPITRVTNHN</sequence>
<dbReference type="AlphaFoldDB" id="A0A8H7SBR5"/>
<name>A0A8H7SBR5_9FUNG</name>
<dbReference type="InterPro" id="IPR050164">
    <property type="entry name" value="Peptidase_C19"/>
</dbReference>
<evidence type="ECO:0000313" key="10">
    <source>
        <dbReference type="EMBL" id="KAG2225603.1"/>
    </source>
</evidence>
<evidence type="ECO:0000256" key="8">
    <source>
        <dbReference type="SAM" id="MobiDB-lite"/>
    </source>
</evidence>
<dbReference type="InterPro" id="IPR038765">
    <property type="entry name" value="Papain-like_cys_pep_sf"/>
</dbReference>
<evidence type="ECO:0000313" key="11">
    <source>
        <dbReference type="Proteomes" id="UP000646827"/>
    </source>
</evidence>
<dbReference type="OrthoDB" id="6287070at2759"/>
<evidence type="ECO:0000259" key="9">
    <source>
        <dbReference type="PROSITE" id="PS50235"/>
    </source>
</evidence>
<keyword evidence="5" id="KW-0833">Ubl conjugation pathway</keyword>
<evidence type="ECO:0000256" key="2">
    <source>
        <dbReference type="ARBA" id="ARBA00009085"/>
    </source>
</evidence>
<dbReference type="PANTHER" id="PTHR24006">
    <property type="entry name" value="UBIQUITIN CARBOXYL-TERMINAL HYDROLASE"/>
    <property type="match status" value="1"/>
</dbReference>
<dbReference type="Pfam" id="PF00443">
    <property type="entry name" value="UCH"/>
    <property type="match status" value="1"/>
</dbReference>
<evidence type="ECO:0000256" key="3">
    <source>
        <dbReference type="ARBA" id="ARBA00012759"/>
    </source>
</evidence>
<comment type="similarity">
    <text evidence="2">Belongs to the peptidase C19 family.</text>
</comment>
<dbReference type="InterPro" id="IPR028889">
    <property type="entry name" value="USP"/>
</dbReference>
<evidence type="ECO:0000256" key="6">
    <source>
        <dbReference type="ARBA" id="ARBA00022801"/>
    </source>
</evidence>
<feature type="region of interest" description="Disordered" evidence="8">
    <location>
        <begin position="265"/>
        <end position="308"/>
    </location>
</feature>
<protein>
    <recommendedName>
        <fullName evidence="3">ubiquitinyl hydrolase 1</fullName>
        <ecNumber evidence="3">3.4.19.12</ecNumber>
    </recommendedName>
</protein>
<dbReference type="GO" id="GO:0005634">
    <property type="term" value="C:nucleus"/>
    <property type="evidence" value="ECO:0007669"/>
    <property type="project" value="UniProtKB-SubCell"/>
</dbReference>
<dbReference type="SUPFAM" id="SSF54001">
    <property type="entry name" value="Cysteine proteinases"/>
    <property type="match status" value="1"/>
</dbReference>
<keyword evidence="7" id="KW-0788">Thiol protease</keyword>
<dbReference type="EMBL" id="JAEPRB010000026">
    <property type="protein sequence ID" value="KAG2225603.1"/>
    <property type="molecule type" value="Genomic_DNA"/>
</dbReference>
<evidence type="ECO:0000256" key="7">
    <source>
        <dbReference type="ARBA" id="ARBA00022807"/>
    </source>
</evidence>
<dbReference type="Proteomes" id="UP000646827">
    <property type="component" value="Unassembled WGS sequence"/>
</dbReference>
<dbReference type="PROSITE" id="PS50235">
    <property type="entry name" value="USP_3"/>
    <property type="match status" value="1"/>
</dbReference>
<dbReference type="Gene3D" id="3.90.70.10">
    <property type="entry name" value="Cysteine proteinases"/>
    <property type="match status" value="2"/>
</dbReference>